<dbReference type="PANTHER" id="PTHR46512:SF10">
    <property type="entry name" value="FK506-BINDING PROTEIN-LIKE"/>
    <property type="match status" value="1"/>
</dbReference>
<organism evidence="3 4">
    <name type="scientific">Elysia chlorotica</name>
    <name type="common">Eastern emerald elysia</name>
    <name type="synonym">Sea slug</name>
    <dbReference type="NCBI Taxonomy" id="188477"/>
    <lineage>
        <taxon>Eukaryota</taxon>
        <taxon>Metazoa</taxon>
        <taxon>Spiralia</taxon>
        <taxon>Lophotrochozoa</taxon>
        <taxon>Mollusca</taxon>
        <taxon>Gastropoda</taxon>
        <taxon>Heterobranchia</taxon>
        <taxon>Euthyneura</taxon>
        <taxon>Panpulmonata</taxon>
        <taxon>Sacoglossa</taxon>
        <taxon>Placobranchoidea</taxon>
        <taxon>Plakobranchidae</taxon>
        <taxon>Elysia</taxon>
    </lineage>
</organism>
<evidence type="ECO:0000313" key="3">
    <source>
        <dbReference type="EMBL" id="RUS87215.1"/>
    </source>
</evidence>
<dbReference type="PROSITE" id="PS50005">
    <property type="entry name" value="TPR"/>
    <property type="match status" value="1"/>
</dbReference>
<dbReference type="AlphaFoldDB" id="A0A3S1HW09"/>
<dbReference type="Proteomes" id="UP000271974">
    <property type="component" value="Unassembled WGS sequence"/>
</dbReference>
<dbReference type="STRING" id="188477.A0A3S1HW09"/>
<dbReference type="Gene3D" id="1.25.40.10">
    <property type="entry name" value="Tetratricopeptide repeat domain"/>
    <property type="match status" value="1"/>
</dbReference>
<reference evidence="3 4" key="1">
    <citation type="submission" date="2019-01" db="EMBL/GenBank/DDBJ databases">
        <title>A draft genome assembly of the solar-powered sea slug Elysia chlorotica.</title>
        <authorList>
            <person name="Cai H."/>
            <person name="Li Q."/>
            <person name="Fang X."/>
            <person name="Li J."/>
            <person name="Curtis N.E."/>
            <person name="Altenburger A."/>
            <person name="Shibata T."/>
            <person name="Feng M."/>
            <person name="Maeda T."/>
            <person name="Schwartz J.A."/>
            <person name="Shigenobu S."/>
            <person name="Lundholm N."/>
            <person name="Nishiyama T."/>
            <person name="Yang H."/>
            <person name="Hasebe M."/>
            <person name="Li S."/>
            <person name="Pierce S.K."/>
            <person name="Wang J."/>
        </authorList>
    </citation>
    <scope>NUCLEOTIDE SEQUENCE [LARGE SCALE GENOMIC DNA]</scope>
    <source>
        <strain evidence="3">EC2010</strain>
        <tissue evidence="3">Whole organism of an adult</tissue>
    </source>
</reference>
<dbReference type="InterPro" id="IPR050754">
    <property type="entry name" value="FKBP4/5/8-like"/>
</dbReference>
<sequence>MSSKVCSGEGQDFCQAQGNLQHKILRSRLHGDIEKTELCRGEGQLKPQWESQCVAEIIFDDYHMASEGDENQSNRGGRVCAMTLGQSDSDFMRKVETCVMTMCKGEKSKFVFGVSEEESPLSAANEDHTPREEHSESLSFTSRKISTTITLHNFSQTPPSWKLTSEEKYNLAQSYKAQGTELFKSGKTEAAFNRYSRAVKYLICIHELSTVSETGVSDLAIEGAVSLKEMRALQCVCYLNLAACQAKVSNHPGVIGNCTAALALDSSSVKALYRRAVANIAQGEKEKAMTDLKRAQKLEPRNSAISSLLQTCQL</sequence>
<name>A0A3S1HW09_ELYCH</name>
<evidence type="ECO:0000256" key="2">
    <source>
        <dbReference type="SAM" id="MobiDB-lite"/>
    </source>
</evidence>
<evidence type="ECO:0000256" key="1">
    <source>
        <dbReference type="PROSITE-ProRule" id="PRU00339"/>
    </source>
</evidence>
<dbReference type="OrthoDB" id="433738at2759"/>
<keyword evidence="1" id="KW-0802">TPR repeat</keyword>
<gene>
    <name evidence="3" type="ORF">EGW08_005055</name>
</gene>
<dbReference type="PANTHER" id="PTHR46512">
    <property type="entry name" value="PEPTIDYLPROLYL ISOMERASE"/>
    <property type="match status" value="1"/>
</dbReference>
<dbReference type="EMBL" id="RQTK01000117">
    <property type="protein sequence ID" value="RUS87215.1"/>
    <property type="molecule type" value="Genomic_DNA"/>
</dbReference>
<dbReference type="InterPro" id="IPR019734">
    <property type="entry name" value="TPR_rpt"/>
</dbReference>
<proteinExistence type="predicted"/>
<dbReference type="SMART" id="SM00028">
    <property type="entry name" value="TPR"/>
    <property type="match status" value="3"/>
</dbReference>
<keyword evidence="4" id="KW-1185">Reference proteome</keyword>
<accession>A0A3S1HW09</accession>
<protein>
    <submittedName>
        <fullName evidence="3">Uncharacterized protein</fullName>
    </submittedName>
</protein>
<feature type="region of interest" description="Disordered" evidence="2">
    <location>
        <begin position="120"/>
        <end position="139"/>
    </location>
</feature>
<dbReference type="InterPro" id="IPR011990">
    <property type="entry name" value="TPR-like_helical_dom_sf"/>
</dbReference>
<comment type="caution">
    <text evidence="3">The sequence shown here is derived from an EMBL/GenBank/DDBJ whole genome shotgun (WGS) entry which is preliminary data.</text>
</comment>
<feature type="repeat" description="TPR" evidence="1">
    <location>
        <begin position="269"/>
        <end position="302"/>
    </location>
</feature>
<evidence type="ECO:0000313" key="4">
    <source>
        <dbReference type="Proteomes" id="UP000271974"/>
    </source>
</evidence>
<feature type="compositionally biased region" description="Basic and acidic residues" evidence="2">
    <location>
        <begin position="125"/>
        <end position="136"/>
    </location>
</feature>
<dbReference type="SUPFAM" id="SSF48452">
    <property type="entry name" value="TPR-like"/>
    <property type="match status" value="1"/>
</dbReference>